<dbReference type="Proteomes" id="UP000886501">
    <property type="component" value="Unassembled WGS sequence"/>
</dbReference>
<proteinExistence type="predicted"/>
<evidence type="ECO:0000313" key="1">
    <source>
        <dbReference type="EMBL" id="KAF9644006.1"/>
    </source>
</evidence>
<protein>
    <submittedName>
        <fullName evidence="1">Uncharacterized protein</fullName>
    </submittedName>
</protein>
<gene>
    <name evidence="1" type="ORF">BDM02DRAFT_1245175</name>
</gene>
<sequence length="132" mass="14056">MLEDVSRSLQGGLLLTTIATFSTTDPPKGSQFLPYTKEGPTCLFLLAIGFSFAGIIVGSAIVPVVGESKSTWFCDVMMGTRARMWLTLIILAYPFLAIGASTCCFAAGFLVAASFSQSNLIRYSGYECGGRS</sequence>
<comment type="caution">
    <text evidence="1">The sequence shown here is derived from an EMBL/GenBank/DDBJ whole genome shotgun (WGS) entry which is preliminary data.</text>
</comment>
<accession>A0ACB6Z336</accession>
<name>A0ACB6Z336_THEGA</name>
<evidence type="ECO:0000313" key="2">
    <source>
        <dbReference type="Proteomes" id="UP000886501"/>
    </source>
</evidence>
<organism evidence="1 2">
    <name type="scientific">Thelephora ganbajun</name>
    <name type="common">Ganba fungus</name>
    <dbReference type="NCBI Taxonomy" id="370292"/>
    <lineage>
        <taxon>Eukaryota</taxon>
        <taxon>Fungi</taxon>
        <taxon>Dikarya</taxon>
        <taxon>Basidiomycota</taxon>
        <taxon>Agaricomycotina</taxon>
        <taxon>Agaricomycetes</taxon>
        <taxon>Thelephorales</taxon>
        <taxon>Thelephoraceae</taxon>
        <taxon>Thelephora</taxon>
    </lineage>
</organism>
<reference evidence="1" key="1">
    <citation type="submission" date="2019-10" db="EMBL/GenBank/DDBJ databases">
        <authorList>
            <consortium name="DOE Joint Genome Institute"/>
            <person name="Kuo A."/>
            <person name="Miyauchi S."/>
            <person name="Kiss E."/>
            <person name="Drula E."/>
            <person name="Kohler A."/>
            <person name="Sanchez-Garcia M."/>
            <person name="Andreopoulos B."/>
            <person name="Barry K.W."/>
            <person name="Bonito G."/>
            <person name="Buee M."/>
            <person name="Carver A."/>
            <person name="Chen C."/>
            <person name="Cichocki N."/>
            <person name="Clum A."/>
            <person name="Culley D."/>
            <person name="Crous P.W."/>
            <person name="Fauchery L."/>
            <person name="Girlanda M."/>
            <person name="Hayes R."/>
            <person name="Keri Z."/>
            <person name="Labutti K."/>
            <person name="Lipzen A."/>
            <person name="Lombard V."/>
            <person name="Magnuson J."/>
            <person name="Maillard F."/>
            <person name="Morin E."/>
            <person name="Murat C."/>
            <person name="Nolan M."/>
            <person name="Ohm R."/>
            <person name="Pangilinan J."/>
            <person name="Pereira M."/>
            <person name="Perotto S."/>
            <person name="Peter M."/>
            <person name="Riley R."/>
            <person name="Sitrit Y."/>
            <person name="Stielow B."/>
            <person name="Szollosi G."/>
            <person name="Zifcakova L."/>
            <person name="Stursova M."/>
            <person name="Spatafora J.W."/>
            <person name="Tedersoo L."/>
            <person name="Vaario L.-M."/>
            <person name="Yamada A."/>
            <person name="Yan M."/>
            <person name="Wang P."/>
            <person name="Xu J."/>
            <person name="Bruns T."/>
            <person name="Baldrian P."/>
            <person name="Vilgalys R."/>
            <person name="Henrissat B."/>
            <person name="Grigoriev I.V."/>
            <person name="Hibbett D."/>
            <person name="Nagy L.G."/>
            <person name="Martin F.M."/>
        </authorList>
    </citation>
    <scope>NUCLEOTIDE SEQUENCE</scope>
    <source>
        <strain evidence="1">P2</strain>
    </source>
</reference>
<keyword evidence="2" id="KW-1185">Reference proteome</keyword>
<dbReference type="EMBL" id="MU118167">
    <property type="protein sequence ID" value="KAF9644006.1"/>
    <property type="molecule type" value="Genomic_DNA"/>
</dbReference>
<reference evidence="1" key="2">
    <citation type="journal article" date="2020" name="Nat. Commun.">
        <title>Large-scale genome sequencing of mycorrhizal fungi provides insights into the early evolution of symbiotic traits.</title>
        <authorList>
            <person name="Miyauchi S."/>
            <person name="Kiss E."/>
            <person name="Kuo A."/>
            <person name="Drula E."/>
            <person name="Kohler A."/>
            <person name="Sanchez-Garcia M."/>
            <person name="Morin E."/>
            <person name="Andreopoulos B."/>
            <person name="Barry K.W."/>
            <person name="Bonito G."/>
            <person name="Buee M."/>
            <person name="Carver A."/>
            <person name="Chen C."/>
            <person name="Cichocki N."/>
            <person name="Clum A."/>
            <person name="Culley D."/>
            <person name="Crous P.W."/>
            <person name="Fauchery L."/>
            <person name="Girlanda M."/>
            <person name="Hayes R.D."/>
            <person name="Keri Z."/>
            <person name="LaButti K."/>
            <person name="Lipzen A."/>
            <person name="Lombard V."/>
            <person name="Magnuson J."/>
            <person name="Maillard F."/>
            <person name="Murat C."/>
            <person name="Nolan M."/>
            <person name="Ohm R.A."/>
            <person name="Pangilinan J."/>
            <person name="Pereira M.F."/>
            <person name="Perotto S."/>
            <person name="Peter M."/>
            <person name="Pfister S."/>
            <person name="Riley R."/>
            <person name="Sitrit Y."/>
            <person name="Stielow J.B."/>
            <person name="Szollosi G."/>
            <person name="Zifcakova L."/>
            <person name="Stursova M."/>
            <person name="Spatafora J.W."/>
            <person name="Tedersoo L."/>
            <person name="Vaario L.M."/>
            <person name="Yamada A."/>
            <person name="Yan M."/>
            <person name="Wang P."/>
            <person name="Xu J."/>
            <person name="Bruns T."/>
            <person name="Baldrian P."/>
            <person name="Vilgalys R."/>
            <person name="Dunand C."/>
            <person name="Henrissat B."/>
            <person name="Grigoriev I.V."/>
            <person name="Hibbett D."/>
            <person name="Nagy L.G."/>
            <person name="Martin F.M."/>
        </authorList>
    </citation>
    <scope>NUCLEOTIDE SEQUENCE</scope>
    <source>
        <strain evidence="1">P2</strain>
    </source>
</reference>